<keyword evidence="7" id="KW-1185">Reference proteome</keyword>
<keyword evidence="4 5" id="KW-0472">Membrane</keyword>
<feature type="transmembrane region" description="Helical" evidence="5">
    <location>
        <begin position="173"/>
        <end position="192"/>
    </location>
</feature>
<feature type="transmembrane region" description="Helical" evidence="5">
    <location>
        <begin position="148"/>
        <end position="166"/>
    </location>
</feature>
<feature type="transmembrane region" description="Helical" evidence="5">
    <location>
        <begin position="82"/>
        <end position="101"/>
    </location>
</feature>
<dbReference type="InterPro" id="IPR006419">
    <property type="entry name" value="NMN_transpt_PnuC"/>
</dbReference>
<feature type="transmembrane region" description="Helical" evidence="5">
    <location>
        <begin position="198"/>
        <end position="219"/>
    </location>
</feature>
<dbReference type="NCBIfam" id="TIGR01528">
    <property type="entry name" value="NMN_trans_PnuC"/>
    <property type="match status" value="1"/>
</dbReference>
<comment type="subcellular location">
    <subcellularLocation>
        <location evidence="1">Membrane</location>
        <topology evidence="1">Multi-pass membrane protein</topology>
    </subcellularLocation>
</comment>
<evidence type="ECO:0000256" key="3">
    <source>
        <dbReference type="ARBA" id="ARBA00022989"/>
    </source>
</evidence>
<name>A0A1W1YAE4_9LACT</name>
<evidence type="ECO:0000313" key="6">
    <source>
        <dbReference type="EMBL" id="SMC33113.1"/>
    </source>
</evidence>
<dbReference type="Proteomes" id="UP000243884">
    <property type="component" value="Unassembled WGS sequence"/>
</dbReference>
<evidence type="ECO:0000256" key="1">
    <source>
        <dbReference type="ARBA" id="ARBA00004141"/>
    </source>
</evidence>
<dbReference type="Pfam" id="PF04973">
    <property type="entry name" value="NMN_transporter"/>
    <property type="match status" value="1"/>
</dbReference>
<dbReference type="AlphaFoldDB" id="A0A1W1YAE4"/>
<feature type="transmembrane region" description="Helical" evidence="5">
    <location>
        <begin position="122"/>
        <end position="142"/>
    </location>
</feature>
<dbReference type="STRING" id="371602.SAMN04487984_0510"/>
<reference evidence="7" key="1">
    <citation type="submission" date="2017-04" db="EMBL/GenBank/DDBJ databases">
        <authorList>
            <person name="Varghese N."/>
            <person name="Submissions S."/>
        </authorList>
    </citation>
    <scope>NUCLEOTIDE SEQUENCE [LARGE SCALE GENOMIC DNA]</scope>
    <source>
        <strain evidence="7">DSM 21500</strain>
    </source>
</reference>
<accession>A0A1W1YAE4</accession>
<proteinExistence type="predicted"/>
<protein>
    <submittedName>
        <fullName evidence="6">Nicotinamide mononucleotide transporter PnuC</fullName>
    </submittedName>
</protein>
<evidence type="ECO:0000313" key="7">
    <source>
        <dbReference type="Proteomes" id="UP000243884"/>
    </source>
</evidence>
<organism evidence="6 7">
    <name type="scientific">Aerococcus suis</name>
    <dbReference type="NCBI Taxonomy" id="371602"/>
    <lineage>
        <taxon>Bacteria</taxon>
        <taxon>Bacillati</taxon>
        <taxon>Bacillota</taxon>
        <taxon>Bacilli</taxon>
        <taxon>Lactobacillales</taxon>
        <taxon>Aerococcaceae</taxon>
        <taxon>Aerococcus</taxon>
    </lineage>
</organism>
<dbReference type="RefSeq" id="WP_084098204.1">
    <property type="nucleotide sequence ID" value="NZ_FWXK01000002.1"/>
</dbReference>
<feature type="transmembrane region" description="Helical" evidence="5">
    <location>
        <begin position="59"/>
        <end position="76"/>
    </location>
</feature>
<evidence type="ECO:0000256" key="4">
    <source>
        <dbReference type="ARBA" id="ARBA00023136"/>
    </source>
</evidence>
<dbReference type="GO" id="GO:0034257">
    <property type="term" value="F:nicotinamide riboside transmembrane transporter activity"/>
    <property type="evidence" value="ECO:0007669"/>
    <property type="project" value="InterPro"/>
</dbReference>
<dbReference type="GO" id="GO:0016020">
    <property type="term" value="C:membrane"/>
    <property type="evidence" value="ECO:0007669"/>
    <property type="project" value="UniProtKB-SubCell"/>
</dbReference>
<gene>
    <name evidence="6" type="ORF">SAMN04487984_0510</name>
</gene>
<dbReference type="OrthoDB" id="2220363at2"/>
<dbReference type="EMBL" id="FWXK01000002">
    <property type="protein sequence ID" value="SMC33113.1"/>
    <property type="molecule type" value="Genomic_DNA"/>
</dbReference>
<sequence>MQKFIHYFTPWELGLWSVSIFAIVLSAIVFDMQSPVATIASLIGATSIILGAKGNPYGKLLMVIFSIIYGYVSWTTQYYGEMITYLGMTLPMELFAFISWIRNPFEKGAVEVKVNKISGKEIFWTTITAIIVSFIFYPILAFFNTDNLIMSTVSIGTSFLAVFFSARRSELAPLGYAFNDVVLIVLWIMASFEDINYVGMVICFFIFLINDVNAYISWLRMRRRQEYRQQMQHQATDIL</sequence>
<feature type="transmembrane region" description="Helical" evidence="5">
    <location>
        <begin position="36"/>
        <end position="52"/>
    </location>
</feature>
<evidence type="ECO:0000256" key="5">
    <source>
        <dbReference type="SAM" id="Phobius"/>
    </source>
</evidence>
<keyword evidence="2 5" id="KW-0812">Transmembrane</keyword>
<feature type="transmembrane region" description="Helical" evidence="5">
    <location>
        <begin position="12"/>
        <end position="30"/>
    </location>
</feature>
<keyword evidence="3 5" id="KW-1133">Transmembrane helix</keyword>
<evidence type="ECO:0000256" key="2">
    <source>
        <dbReference type="ARBA" id="ARBA00022692"/>
    </source>
</evidence>